<dbReference type="Pfam" id="PF08402">
    <property type="entry name" value="TOBE_2"/>
    <property type="match status" value="1"/>
</dbReference>
<dbReference type="PROSITE" id="PS00211">
    <property type="entry name" value="ABC_TRANSPORTER_1"/>
    <property type="match status" value="1"/>
</dbReference>
<evidence type="ECO:0000256" key="2">
    <source>
        <dbReference type="ARBA" id="ARBA00022741"/>
    </source>
</evidence>
<dbReference type="InterPro" id="IPR017871">
    <property type="entry name" value="ABC_transporter-like_CS"/>
</dbReference>
<dbReference type="RefSeq" id="WP_311668933.1">
    <property type="nucleotide sequence ID" value="NZ_JAVREO010000013.1"/>
</dbReference>
<dbReference type="InterPro" id="IPR050093">
    <property type="entry name" value="ABC_SmlMolc_Importer"/>
</dbReference>
<keyword evidence="6" id="KW-1185">Reference proteome</keyword>
<protein>
    <submittedName>
        <fullName evidence="5">ABC transporter ATP-binding protein</fullName>
    </submittedName>
</protein>
<proteinExistence type="predicted"/>
<dbReference type="SMART" id="SM00382">
    <property type="entry name" value="AAA"/>
    <property type="match status" value="1"/>
</dbReference>
<dbReference type="SUPFAM" id="SSF52540">
    <property type="entry name" value="P-loop containing nucleoside triphosphate hydrolases"/>
    <property type="match status" value="1"/>
</dbReference>
<feature type="domain" description="ABC transporter" evidence="4">
    <location>
        <begin position="17"/>
        <end position="247"/>
    </location>
</feature>
<evidence type="ECO:0000259" key="4">
    <source>
        <dbReference type="PROSITE" id="PS50893"/>
    </source>
</evidence>
<dbReference type="EMBL" id="JAVREO010000013">
    <property type="protein sequence ID" value="MDT0268845.1"/>
    <property type="molecule type" value="Genomic_DNA"/>
</dbReference>
<dbReference type="InterPro" id="IPR027417">
    <property type="entry name" value="P-loop_NTPase"/>
</dbReference>
<keyword evidence="1" id="KW-0813">Transport</keyword>
<dbReference type="PROSITE" id="PS50893">
    <property type="entry name" value="ABC_TRANSPORTER_2"/>
    <property type="match status" value="1"/>
</dbReference>
<dbReference type="InterPro" id="IPR003593">
    <property type="entry name" value="AAA+_ATPase"/>
</dbReference>
<sequence length="375" mass="40382">MTKTEHPTGGGTRPPAVELTGLSKRFGEVTAISDLSLTAEAGELISILGASGSGKTTLLRLVAGFETPTTGSIRLHGREVASLSPAEREIGMVFQNYALFPHLSVRRNIEYGLRMRGWSRERRVERSAELLARMRLDQLGDRLPRQLSGGQQQRVAIARALAYSPRLVLMDEPLGALDKALKENLLAEIRRVHREFGTTILYVTHDREEALTLSDRVAIMRDTRLVCCSPVRELYLDPPNGYVAGFFAQANVIPLTPGGPVALRRRGAADAEVAVGERRHTLALQGAAAAAETLALAIRPGQVRPAAGDEDLPLPGTVSDLVFLGDTVRLRVAVPELAEPVSALAPAHAALGLAVGDRVTLGLPREHLRLLPEGS</sequence>
<dbReference type="Pfam" id="PF00005">
    <property type="entry name" value="ABC_tran"/>
    <property type="match status" value="1"/>
</dbReference>
<evidence type="ECO:0000256" key="1">
    <source>
        <dbReference type="ARBA" id="ARBA00022448"/>
    </source>
</evidence>
<dbReference type="Gene3D" id="3.40.50.300">
    <property type="entry name" value="P-loop containing nucleotide triphosphate hydrolases"/>
    <property type="match status" value="1"/>
</dbReference>
<keyword evidence="3 5" id="KW-0067">ATP-binding</keyword>
<dbReference type="Proteomes" id="UP001183410">
    <property type="component" value="Unassembled WGS sequence"/>
</dbReference>
<gene>
    <name evidence="5" type="ORF">RM844_21385</name>
</gene>
<dbReference type="InterPro" id="IPR008995">
    <property type="entry name" value="Mo/tungstate-bd_C_term_dom"/>
</dbReference>
<comment type="caution">
    <text evidence="5">The sequence shown here is derived from an EMBL/GenBank/DDBJ whole genome shotgun (WGS) entry which is preliminary data.</text>
</comment>
<dbReference type="PANTHER" id="PTHR42781">
    <property type="entry name" value="SPERMIDINE/PUTRESCINE IMPORT ATP-BINDING PROTEIN POTA"/>
    <property type="match status" value="1"/>
</dbReference>
<reference evidence="6" key="1">
    <citation type="submission" date="2023-07" db="EMBL/GenBank/DDBJ databases">
        <title>30 novel species of actinomycetes from the DSMZ collection.</title>
        <authorList>
            <person name="Nouioui I."/>
        </authorList>
    </citation>
    <scope>NUCLEOTIDE SEQUENCE [LARGE SCALE GENOMIC DNA]</scope>
    <source>
        <strain evidence="6">DSM 44915</strain>
    </source>
</reference>
<dbReference type="PANTHER" id="PTHR42781:SF4">
    <property type="entry name" value="SPERMIDINE_PUTRESCINE IMPORT ATP-BINDING PROTEIN POTA"/>
    <property type="match status" value="1"/>
</dbReference>
<accession>A0ABU2JV34</accession>
<dbReference type="InterPro" id="IPR013611">
    <property type="entry name" value="Transp-assoc_OB_typ2"/>
</dbReference>
<evidence type="ECO:0000256" key="3">
    <source>
        <dbReference type="ARBA" id="ARBA00022840"/>
    </source>
</evidence>
<dbReference type="InterPro" id="IPR003439">
    <property type="entry name" value="ABC_transporter-like_ATP-bd"/>
</dbReference>
<organism evidence="5 6">
    <name type="scientific">Streptomyces chisholmiae</name>
    <dbReference type="NCBI Taxonomy" id="3075540"/>
    <lineage>
        <taxon>Bacteria</taxon>
        <taxon>Bacillati</taxon>
        <taxon>Actinomycetota</taxon>
        <taxon>Actinomycetes</taxon>
        <taxon>Kitasatosporales</taxon>
        <taxon>Streptomycetaceae</taxon>
        <taxon>Streptomyces</taxon>
    </lineage>
</organism>
<dbReference type="GO" id="GO:0005524">
    <property type="term" value="F:ATP binding"/>
    <property type="evidence" value="ECO:0007669"/>
    <property type="project" value="UniProtKB-KW"/>
</dbReference>
<name>A0ABU2JV34_9ACTN</name>
<evidence type="ECO:0000313" key="5">
    <source>
        <dbReference type="EMBL" id="MDT0268845.1"/>
    </source>
</evidence>
<dbReference type="SUPFAM" id="SSF50331">
    <property type="entry name" value="MOP-like"/>
    <property type="match status" value="1"/>
</dbReference>
<evidence type="ECO:0000313" key="6">
    <source>
        <dbReference type="Proteomes" id="UP001183410"/>
    </source>
</evidence>
<keyword evidence="2" id="KW-0547">Nucleotide-binding</keyword>